<dbReference type="AlphaFoldDB" id="A0ABD2ZKJ4"/>
<gene>
    <name evidence="1" type="ORF">ACH5RR_018121</name>
</gene>
<reference evidence="1 2" key="1">
    <citation type="submission" date="2024-11" db="EMBL/GenBank/DDBJ databases">
        <title>A near-complete genome assembly of Cinchona calisaya.</title>
        <authorList>
            <person name="Lian D.C."/>
            <person name="Zhao X.W."/>
            <person name="Wei L."/>
        </authorList>
    </citation>
    <scope>NUCLEOTIDE SEQUENCE [LARGE SCALE GENOMIC DNA]</scope>
    <source>
        <tissue evidence="1">Nenye</tissue>
    </source>
</reference>
<evidence type="ECO:0008006" key="3">
    <source>
        <dbReference type="Google" id="ProtNLM"/>
    </source>
</evidence>
<dbReference type="Gene3D" id="3.80.10.10">
    <property type="entry name" value="Ribonuclease Inhibitor"/>
    <property type="match status" value="1"/>
</dbReference>
<sequence length="209" mass="24443">MLYQKVPKVLKHPYVISIVSVSIQTLSRITRCLHFHMGSLLSASVWVIIFHQISYCWNYVLNYSVLDVYFLHFDYFPIQILKLVHLRYLAVNVTYELPASMSQLRNLKTMLICGPWECSILSLEYWTMPSLRHLICSAVSYLKIPPMIRNDRFQPFVPEYIQSLSTISFSSCKREVFCIMPQLKKLGIYETKEDYITGISSTSCVNLKY</sequence>
<organism evidence="1 2">
    <name type="scientific">Cinchona calisaya</name>
    <dbReference type="NCBI Taxonomy" id="153742"/>
    <lineage>
        <taxon>Eukaryota</taxon>
        <taxon>Viridiplantae</taxon>
        <taxon>Streptophyta</taxon>
        <taxon>Embryophyta</taxon>
        <taxon>Tracheophyta</taxon>
        <taxon>Spermatophyta</taxon>
        <taxon>Magnoliopsida</taxon>
        <taxon>eudicotyledons</taxon>
        <taxon>Gunneridae</taxon>
        <taxon>Pentapetalae</taxon>
        <taxon>asterids</taxon>
        <taxon>lamiids</taxon>
        <taxon>Gentianales</taxon>
        <taxon>Rubiaceae</taxon>
        <taxon>Cinchonoideae</taxon>
        <taxon>Cinchoneae</taxon>
        <taxon>Cinchona</taxon>
    </lineage>
</organism>
<accession>A0ABD2ZKJ4</accession>
<dbReference type="InterPro" id="IPR032675">
    <property type="entry name" value="LRR_dom_sf"/>
</dbReference>
<protein>
    <recommendedName>
        <fullName evidence="3">Maturase K</fullName>
    </recommendedName>
</protein>
<dbReference type="Proteomes" id="UP001630127">
    <property type="component" value="Unassembled WGS sequence"/>
</dbReference>
<dbReference type="SUPFAM" id="SSF52058">
    <property type="entry name" value="L domain-like"/>
    <property type="match status" value="1"/>
</dbReference>
<comment type="caution">
    <text evidence="1">The sequence shown here is derived from an EMBL/GenBank/DDBJ whole genome shotgun (WGS) entry which is preliminary data.</text>
</comment>
<evidence type="ECO:0000313" key="2">
    <source>
        <dbReference type="Proteomes" id="UP001630127"/>
    </source>
</evidence>
<proteinExistence type="predicted"/>
<name>A0ABD2ZKJ4_9GENT</name>
<keyword evidence="2" id="KW-1185">Reference proteome</keyword>
<dbReference type="EMBL" id="JBJUIK010000008">
    <property type="protein sequence ID" value="KAL3519972.1"/>
    <property type="molecule type" value="Genomic_DNA"/>
</dbReference>
<evidence type="ECO:0000313" key="1">
    <source>
        <dbReference type="EMBL" id="KAL3519972.1"/>
    </source>
</evidence>